<accession>S4TQV1</accession>
<sequence length="82" mass="8027">GMSTALSSIVDEMALVVAGSQSIGDAFSNLGVAVARFFADFLQKIAMAILQQMALNALASMGGGIGSAAVALGGTVAKHNGG</sequence>
<gene>
    <name evidence="1" type="ORF">SP019_00290</name>
</gene>
<proteinExistence type="predicted"/>
<feature type="non-terminal residue" evidence="1">
    <location>
        <position position="82"/>
    </location>
</feature>
<organism evidence="1">
    <name type="scientific">Salmonella phage FSL SP-019</name>
    <dbReference type="NCBI Taxonomy" id="1173753"/>
    <lineage>
        <taxon>Viruses</taxon>
        <taxon>Duplodnaviria</taxon>
        <taxon>Heunggongvirae</taxon>
        <taxon>Uroviricota</taxon>
        <taxon>Caudoviricetes</taxon>
        <taxon>Casjensviridae</taxon>
        <taxon>Chivirus</taxon>
    </lineage>
</organism>
<feature type="non-terminal residue" evidence="1">
    <location>
        <position position="1"/>
    </location>
</feature>
<protein>
    <submittedName>
        <fullName evidence="1">Uncharacterized protein</fullName>
    </submittedName>
</protein>
<reference evidence="1" key="1">
    <citation type="journal article" date="2013" name="BMC Genomics">
        <title>Genomic characterization provides new insight into Salmonella phage diversity.</title>
        <authorList>
            <person name="Moreno Switt A.I."/>
            <person name="Orsi R.H."/>
            <person name="den Bakker H.C."/>
            <person name="Vongkamjan K."/>
            <person name="Altier C."/>
            <person name="Wiedmann M."/>
        </authorList>
    </citation>
    <scope>NUCLEOTIDE SEQUENCE</scope>
</reference>
<name>S4TQV1_9CAUD</name>
<dbReference type="EMBL" id="KC139618">
    <property type="protein sequence ID" value="AGF89251.1"/>
    <property type="molecule type" value="Genomic_DNA"/>
</dbReference>
<evidence type="ECO:0000313" key="1">
    <source>
        <dbReference type="EMBL" id="AGF89251.1"/>
    </source>
</evidence>